<keyword evidence="7" id="KW-0966">Cell projection</keyword>
<evidence type="ECO:0000313" key="7">
    <source>
        <dbReference type="EMBL" id="SHH56758.1"/>
    </source>
</evidence>
<keyword evidence="8" id="KW-1185">Reference proteome</keyword>
<dbReference type="AlphaFoldDB" id="A0A1M5U1C3"/>
<dbReference type="Proteomes" id="UP000184139">
    <property type="component" value="Unassembled WGS sequence"/>
</dbReference>
<organism evidence="7 8">
    <name type="scientific">Desulfofustis glycolicus DSM 9705</name>
    <dbReference type="NCBI Taxonomy" id="1121409"/>
    <lineage>
        <taxon>Bacteria</taxon>
        <taxon>Pseudomonadati</taxon>
        <taxon>Thermodesulfobacteriota</taxon>
        <taxon>Desulfobulbia</taxon>
        <taxon>Desulfobulbales</taxon>
        <taxon>Desulfocapsaceae</taxon>
        <taxon>Desulfofustis</taxon>
    </lineage>
</organism>
<evidence type="ECO:0000256" key="2">
    <source>
        <dbReference type="ARBA" id="ARBA00022475"/>
    </source>
</evidence>
<dbReference type="InterPro" id="IPR022781">
    <property type="entry name" value="Flagellar_biosynth_FliO"/>
</dbReference>
<dbReference type="STRING" id="1121409.SAMN02745124_00945"/>
<evidence type="ECO:0000256" key="6">
    <source>
        <dbReference type="SAM" id="Phobius"/>
    </source>
</evidence>
<reference evidence="7 8" key="1">
    <citation type="submission" date="2016-11" db="EMBL/GenBank/DDBJ databases">
        <authorList>
            <person name="Jaros S."/>
            <person name="Januszkiewicz K."/>
            <person name="Wedrychowicz H."/>
        </authorList>
    </citation>
    <scope>NUCLEOTIDE SEQUENCE [LARGE SCALE GENOMIC DNA]</scope>
    <source>
        <strain evidence="7 8">DSM 9705</strain>
    </source>
</reference>
<protein>
    <submittedName>
        <fullName evidence="7">Flagellar protein FliO/FliZ</fullName>
    </submittedName>
</protein>
<keyword evidence="4 6" id="KW-1133">Transmembrane helix</keyword>
<evidence type="ECO:0000256" key="5">
    <source>
        <dbReference type="ARBA" id="ARBA00023136"/>
    </source>
</evidence>
<feature type="transmembrane region" description="Helical" evidence="6">
    <location>
        <begin position="41"/>
        <end position="58"/>
    </location>
</feature>
<dbReference type="Pfam" id="PF04347">
    <property type="entry name" value="FliO"/>
    <property type="match status" value="1"/>
</dbReference>
<gene>
    <name evidence="7" type="ORF">SAMN02745124_00945</name>
</gene>
<evidence type="ECO:0000256" key="1">
    <source>
        <dbReference type="ARBA" id="ARBA00004236"/>
    </source>
</evidence>
<name>A0A1M5U1C3_9BACT</name>
<keyword evidence="2" id="KW-1003">Cell membrane</keyword>
<sequence>MNSRRILPLIVTVLAFMGDHRCAWALGDETPSLLNASLRMTWGLLVVLAVLLIIYVIVKKRLAPMQGRSKGRINVIETRHLMPKKSLFLVEVRGREYLLGAGSDSLELIARIDGDQPGRSFQQILSDTESKNTQ</sequence>
<dbReference type="RefSeq" id="WP_244155786.1">
    <property type="nucleotide sequence ID" value="NZ_FQXS01000004.1"/>
</dbReference>
<comment type="subcellular location">
    <subcellularLocation>
        <location evidence="1">Cell membrane</location>
    </subcellularLocation>
</comment>
<keyword evidence="7" id="KW-0282">Flagellum</keyword>
<proteinExistence type="predicted"/>
<evidence type="ECO:0000313" key="8">
    <source>
        <dbReference type="Proteomes" id="UP000184139"/>
    </source>
</evidence>
<dbReference type="EMBL" id="FQXS01000004">
    <property type="protein sequence ID" value="SHH56758.1"/>
    <property type="molecule type" value="Genomic_DNA"/>
</dbReference>
<keyword evidence="3 6" id="KW-0812">Transmembrane</keyword>
<keyword evidence="5 6" id="KW-0472">Membrane</keyword>
<dbReference type="GO" id="GO:0044781">
    <property type="term" value="P:bacterial-type flagellum organization"/>
    <property type="evidence" value="ECO:0007669"/>
    <property type="project" value="InterPro"/>
</dbReference>
<evidence type="ECO:0000256" key="4">
    <source>
        <dbReference type="ARBA" id="ARBA00022989"/>
    </source>
</evidence>
<keyword evidence="7" id="KW-0969">Cilium</keyword>
<dbReference type="GO" id="GO:0016020">
    <property type="term" value="C:membrane"/>
    <property type="evidence" value="ECO:0007669"/>
    <property type="project" value="InterPro"/>
</dbReference>
<accession>A0A1M5U1C3</accession>
<evidence type="ECO:0000256" key="3">
    <source>
        <dbReference type="ARBA" id="ARBA00022692"/>
    </source>
</evidence>